<feature type="transmembrane region" description="Helical" evidence="2">
    <location>
        <begin position="42"/>
        <end position="62"/>
    </location>
</feature>
<feature type="compositionally biased region" description="Basic and acidic residues" evidence="1">
    <location>
        <begin position="297"/>
        <end position="306"/>
    </location>
</feature>
<dbReference type="EMBL" id="RCIY01000040">
    <property type="protein sequence ID" value="TGG86188.1"/>
    <property type="molecule type" value="Genomic_DNA"/>
</dbReference>
<keyword evidence="2" id="KW-0472">Membrane</keyword>
<feature type="transmembrane region" description="Helical" evidence="2">
    <location>
        <begin position="224"/>
        <end position="242"/>
    </location>
</feature>
<gene>
    <name evidence="4" type="ORF">D8771_07255</name>
</gene>
<evidence type="ECO:0000259" key="3">
    <source>
        <dbReference type="Pfam" id="PF02517"/>
    </source>
</evidence>
<evidence type="ECO:0000313" key="5">
    <source>
        <dbReference type="Proteomes" id="UP000298111"/>
    </source>
</evidence>
<dbReference type="Pfam" id="PF02517">
    <property type="entry name" value="Rce1-like"/>
    <property type="match status" value="1"/>
</dbReference>
<keyword evidence="2" id="KW-1133">Transmembrane helix</keyword>
<organism evidence="4 5">
    <name type="scientific">Streptomyces albus</name>
    <dbReference type="NCBI Taxonomy" id="1888"/>
    <lineage>
        <taxon>Bacteria</taxon>
        <taxon>Bacillati</taxon>
        <taxon>Actinomycetota</taxon>
        <taxon>Actinomycetes</taxon>
        <taxon>Kitasatosporales</taxon>
        <taxon>Streptomycetaceae</taxon>
        <taxon>Streptomyces</taxon>
    </lineage>
</organism>
<feature type="transmembrane region" description="Helical" evidence="2">
    <location>
        <begin position="117"/>
        <end position="135"/>
    </location>
</feature>
<evidence type="ECO:0000313" key="4">
    <source>
        <dbReference type="EMBL" id="TGG86188.1"/>
    </source>
</evidence>
<feature type="transmembrane region" description="Helical" evidence="2">
    <location>
        <begin position="156"/>
        <end position="181"/>
    </location>
</feature>
<reference evidence="4 5" key="1">
    <citation type="submission" date="2018-10" db="EMBL/GenBank/DDBJ databases">
        <title>Isolation of pseudouridimycin from Streptomyces albus DSM 40763.</title>
        <authorList>
            <person name="Rosenqvist P."/>
            <person name="Metsae-Ketelae M."/>
            <person name="Virta P."/>
        </authorList>
    </citation>
    <scope>NUCLEOTIDE SEQUENCE [LARGE SCALE GENOMIC DNA]</scope>
    <source>
        <strain evidence="4 5">DSM 40763</strain>
    </source>
</reference>
<keyword evidence="2" id="KW-0812">Transmembrane</keyword>
<dbReference type="GeneID" id="75179849"/>
<evidence type="ECO:0000256" key="2">
    <source>
        <dbReference type="SAM" id="Phobius"/>
    </source>
</evidence>
<name>A0A8H1LNF0_9ACTN</name>
<feature type="transmembrane region" description="Helical" evidence="2">
    <location>
        <begin position="201"/>
        <end position="217"/>
    </location>
</feature>
<dbReference type="GO" id="GO:0080120">
    <property type="term" value="P:CAAX-box protein maturation"/>
    <property type="evidence" value="ECO:0007669"/>
    <property type="project" value="UniProtKB-ARBA"/>
</dbReference>
<feature type="transmembrane region" description="Helical" evidence="2">
    <location>
        <begin position="262"/>
        <end position="280"/>
    </location>
</feature>
<dbReference type="GO" id="GO:0004175">
    <property type="term" value="F:endopeptidase activity"/>
    <property type="evidence" value="ECO:0007669"/>
    <property type="project" value="UniProtKB-ARBA"/>
</dbReference>
<feature type="region of interest" description="Disordered" evidence="1">
    <location>
        <begin position="291"/>
        <end position="325"/>
    </location>
</feature>
<dbReference type="Proteomes" id="UP000298111">
    <property type="component" value="Unassembled WGS sequence"/>
</dbReference>
<evidence type="ECO:0000256" key="1">
    <source>
        <dbReference type="SAM" id="MobiDB-lite"/>
    </source>
</evidence>
<proteinExistence type="predicted"/>
<sequence length="325" mass="33032">MKKPPGRALFGGAVMAAALGIGTGAGPSLSRAVGFAPGSLPARLVSAGLVSAVALPLVLAALRGTGRRPRDAGFGRVGASARSALLGVAVTGTAAALVLGLGTVAGMLRWSAPDLPALAAFLAGNTAVALLLEALPEETTLRGCTWSALRERYGAVTAALGTTGVFLLVPGASTVVAAGVARLSGGPHRAIGLVPERQHPVDYLILLAVFGLTLVAARTAVRDAPLWTSIGTHLTFLTVNRVTYEGDHRHAGWYTTDRTATAPLLVLVYLLLTAAAFVLLGRLNRRRASTGTAPGVRAERYGEKPRPAAAPGATSLREAPGPQGS</sequence>
<comment type="caution">
    <text evidence="4">The sequence shown here is derived from an EMBL/GenBank/DDBJ whole genome shotgun (WGS) entry which is preliminary data.</text>
</comment>
<accession>A0A8H1LNF0</accession>
<feature type="transmembrane region" description="Helical" evidence="2">
    <location>
        <begin position="83"/>
        <end position="105"/>
    </location>
</feature>
<dbReference type="InterPro" id="IPR003675">
    <property type="entry name" value="Rce1/LyrA-like_dom"/>
</dbReference>
<protein>
    <recommendedName>
        <fullName evidence="3">CAAX prenyl protease 2/Lysostaphin resistance protein A-like domain-containing protein</fullName>
    </recommendedName>
</protein>
<dbReference type="AlphaFoldDB" id="A0A8H1LNF0"/>
<dbReference type="RefSeq" id="WP_135566783.1">
    <property type="nucleotide sequence ID" value="NZ_CP103060.1"/>
</dbReference>
<feature type="domain" description="CAAX prenyl protease 2/Lysostaphin resistance protein A-like" evidence="3">
    <location>
        <begin position="125"/>
        <end position="236"/>
    </location>
</feature>